<dbReference type="AlphaFoldDB" id="A0A7L9RUX4"/>
<dbReference type="Proteomes" id="UP000594001">
    <property type="component" value="Chromosome"/>
</dbReference>
<dbReference type="CDD" id="cd02042">
    <property type="entry name" value="ParAB_family"/>
    <property type="match status" value="1"/>
</dbReference>
<dbReference type="Gene3D" id="3.40.50.300">
    <property type="entry name" value="P-loop containing nucleotide triphosphate hydrolases"/>
    <property type="match status" value="1"/>
</dbReference>
<sequence length="276" mass="31857">MSNIKKPYIIVFGNEKGGTGKSTAAMHVMIYLLRLDFKVGCIDVDARQGTVSRYIENRIRYNQTNKERLPIPVHIALQKSDSDDVKKNEQDEKERFAQALSDLSDCDFIVIDTPGNDTYFSRIAHSYADTVITPLNDSFIDLDMLVRLNSNDPNNLRPSVYSEMIWEQKKNRLMRDKQPIDWIVMRNRLTNLYAKNKEEMHKILTALSKRVGYRLVTGFSERVIFRELFVQGLTLLDLQEVGIPLSMSHIAARQEIRAILNMLQLPHLQQKLETIG</sequence>
<dbReference type="PANTHER" id="PTHR13696">
    <property type="entry name" value="P-LOOP CONTAINING NUCLEOSIDE TRIPHOSPHATE HYDROLASE"/>
    <property type="match status" value="1"/>
</dbReference>
<dbReference type="EMBL" id="CP054719">
    <property type="protein sequence ID" value="QOL20352.1"/>
    <property type="molecule type" value="Genomic_DNA"/>
</dbReference>
<dbReference type="InterPro" id="IPR027417">
    <property type="entry name" value="P-loop_NTPase"/>
</dbReference>
<reference evidence="1 2" key="1">
    <citation type="submission" date="2020-06" db="EMBL/GenBank/DDBJ databases">
        <title>The endosymbiont of the kinetoplastid Bodo saltans is a Paracaedibacter-like alpha-proteobacterium possessing a putative toxin-antitoxin system.</title>
        <authorList>
            <person name="Midha S."/>
            <person name="Rigden D.J."/>
            <person name="Siozios S."/>
            <person name="Hurst G.D.D."/>
            <person name="Jackson A.P."/>
        </authorList>
    </citation>
    <scope>NUCLEOTIDE SEQUENCE [LARGE SCALE GENOMIC DNA]</scope>
    <source>
        <strain evidence="1">Lake Konstanz</strain>
    </source>
</reference>
<organism evidence="1 2">
    <name type="scientific">Candidatus Bodocaedibacter vickermanii</name>
    <dbReference type="NCBI Taxonomy" id="2741701"/>
    <lineage>
        <taxon>Bacteria</taxon>
        <taxon>Pseudomonadati</taxon>
        <taxon>Pseudomonadota</taxon>
        <taxon>Alphaproteobacteria</taxon>
        <taxon>Holosporales</taxon>
        <taxon>Candidatus Paracaedibacteraceae</taxon>
        <taxon>Candidatus Bodocaedibacter</taxon>
    </lineage>
</organism>
<evidence type="ECO:0000313" key="2">
    <source>
        <dbReference type="Proteomes" id="UP000594001"/>
    </source>
</evidence>
<proteinExistence type="predicted"/>
<protein>
    <recommendedName>
        <fullName evidence="3">Chromosome partitioning protein</fullName>
    </recommendedName>
</protein>
<evidence type="ECO:0000313" key="1">
    <source>
        <dbReference type="EMBL" id="QOL20352.1"/>
    </source>
</evidence>
<dbReference type="KEGG" id="pbal:CPBP_01144"/>
<gene>
    <name evidence="1" type="ORF">CPBP_01144</name>
</gene>
<dbReference type="SUPFAM" id="SSF52540">
    <property type="entry name" value="P-loop containing nucleoside triphosphate hydrolases"/>
    <property type="match status" value="1"/>
</dbReference>
<accession>A0A7L9RUX4</accession>
<keyword evidence="2" id="KW-1185">Reference proteome</keyword>
<evidence type="ECO:0008006" key="3">
    <source>
        <dbReference type="Google" id="ProtNLM"/>
    </source>
</evidence>
<dbReference type="Pfam" id="PF09140">
    <property type="entry name" value="MipZ"/>
    <property type="match status" value="1"/>
</dbReference>
<dbReference type="InterPro" id="IPR050678">
    <property type="entry name" value="DNA_Partitioning_ATPase"/>
</dbReference>
<dbReference type="PANTHER" id="PTHR13696:SF96">
    <property type="entry name" value="COBQ_COBB_MIND_PARA NUCLEOTIDE BINDING DOMAIN-CONTAINING PROTEIN"/>
    <property type="match status" value="1"/>
</dbReference>
<name>A0A7L9RUX4_9PROT</name>
<dbReference type="InterPro" id="IPR015223">
    <property type="entry name" value="MipZ"/>
</dbReference>